<organism evidence="3 4">
    <name type="scientific">Cecembia rubra</name>
    <dbReference type="NCBI Taxonomy" id="1485585"/>
    <lineage>
        <taxon>Bacteria</taxon>
        <taxon>Pseudomonadati</taxon>
        <taxon>Bacteroidota</taxon>
        <taxon>Cytophagia</taxon>
        <taxon>Cytophagales</taxon>
        <taxon>Cyclobacteriaceae</taxon>
        <taxon>Cecembia</taxon>
    </lineage>
</organism>
<evidence type="ECO:0000259" key="2">
    <source>
        <dbReference type="Pfam" id="PF13579"/>
    </source>
</evidence>
<protein>
    <submittedName>
        <fullName evidence="3">Glycosyltransferase involved in cell wall biosynthesis</fullName>
    </submittedName>
</protein>
<dbReference type="RefSeq" id="WP_106567626.1">
    <property type="nucleotide sequence ID" value="NZ_PYGF01000006.1"/>
</dbReference>
<reference evidence="3 4" key="1">
    <citation type="submission" date="2018-03" db="EMBL/GenBank/DDBJ databases">
        <title>Genomic Encyclopedia of Archaeal and Bacterial Type Strains, Phase II (KMG-II): from individual species to whole genera.</title>
        <authorList>
            <person name="Goeker M."/>
        </authorList>
    </citation>
    <scope>NUCLEOTIDE SEQUENCE [LARGE SCALE GENOMIC DNA]</scope>
    <source>
        <strain evidence="3 4">DSM 28057</strain>
    </source>
</reference>
<dbReference type="InterPro" id="IPR050194">
    <property type="entry name" value="Glycosyltransferase_grp1"/>
</dbReference>
<proteinExistence type="predicted"/>
<evidence type="ECO:0000313" key="3">
    <source>
        <dbReference type="EMBL" id="PSL03956.1"/>
    </source>
</evidence>
<evidence type="ECO:0000313" key="4">
    <source>
        <dbReference type="Proteomes" id="UP000240708"/>
    </source>
</evidence>
<feature type="domain" description="Glycosyltransferase subfamily 4-like N-terminal" evidence="2">
    <location>
        <begin position="19"/>
        <end position="176"/>
    </location>
</feature>
<dbReference type="Proteomes" id="UP000240708">
    <property type="component" value="Unassembled WGS sequence"/>
</dbReference>
<dbReference type="EMBL" id="PYGF01000006">
    <property type="protein sequence ID" value="PSL03956.1"/>
    <property type="molecule type" value="Genomic_DNA"/>
</dbReference>
<sequence length="382" mass="43510">MHISFLTPEYPSPKTGSSGGLGTSIFNLAQSLTAKGVNVTIFVYGQDNDEYYHDSGIHFYRIKNVRFKGLSWWLTRKKIEKLINQAIQDHKIDILEVADWTGISAWMKINCPVVMRLHGSDTYFCHLDKRPVKWWNNIQERTAFKQARAIIAVSDFVGSLTNQLFHSNRKYEVIPNSVDTEKFISKTTQEDPNMILYFGTLIRKKGVLDIPHYFNKVLEKHPEAKLLLVGGDSADIQTGGFSTWELMLPQFSAQAKQRVEYLGKKPYSEIQGYIEKAAVCIFPSYAEALPVSWLEAMAMGKAIVASNIGWATEMLTHEQDALLCHPSQHQTFATNIVLLLQNVELMKILGSNASKRVENAFDNRLIAKQNIKYYRSVMNEYT</sequence>
<dbReference type="Pfam" id="PF00534">
    <property type="entry name" value="Glycos_transf_1"/>
    <property type="match status" value="1"/>
</dbReference>
<name>A0A2P8E3C4_9BACT</name>
<keyword evidence="4" id="KW-1185">Reference proteome</keyword>
<dbReference type="PANTHER" id="PTHR45947">
    <property type="entry name" value="SULFOQUINOVOSYL TRANSFERASE SQD2"/>
    <property type="match status" value="1"/>
</dbReference>
<feature type="domain" description="Glycosyl transferase family 1" evidence="1">
    <location>
        <begin position="181"/>
        <end position="356"/>
    </location>
</feature>
<dbReference type="PANTHER" id="PTHR45947:SF3">
    <property type="entry name" value="SULFOQUINOVOSYL TRANSFERASE SQD2"/>
    <property type="match status" value="1"/>
</dbReference>
<dbReference type="OrthoDB" id="502646at2"/>
<dbReference type="InterPro" id="IPR028098">
    <property type="entry name" value="Glyco_trans_4-like_N"/>
</dbReference>
<evidence type="ECO:0000259" key="1">
    <source>
        <dbReference type="Pfam" id="PF00534"/>
    </source>
</evidence>
<accession>A0A2P8E3C4</accession>
<dbReference type="Pfam" id="PF13579">
    <property type="entry name" value="Glyco_trans_4_4"/>
    <property type="match status" value="1"/>
</dbReference>
<comment type="caution">
    <text evidence="3">The sequence shown here is derived from an EMBL/GenBank/DDBJ whole genome shotgun (WGS) entry which is preliminary data.</text>
</comment>
<dbReference type="GO" id="GO:0016757">
    <property type="term" value="F:glycosyltransferase activity"/>
    <property type="evidence" value="ECO:0007669"/>
    <property type="project" value="InterPro"/>
</dbReference>
<dbReference type="Gene3D" id="3.40.50.2000">
    <property type="entry name" value="Glycogen Phosphorylase B"/>
    <property type="match status" value="2"/>
</dbReference>
<dbReference type="CDD" id="cd03801">
    <property type="entry name" value="GT4_PimA-like"/>
    <property type="match status" value="1"/>
</dbReference>
<dbReference type="AlphaFoldDB" id="A0A2P8E3C4"/>
<dbReference type="InterPro" id="IPR001296">
    <property type="entry name" value="Glyco_trans_1"/>
</dbReference>
<gene>
    <name evidence="3" type="ORF">CLV48_106197</name>
</gene>
<keyword evidence="3" id="KW-0808">Transferase</keyword>
<dbReference type="SUPFAM" id="SSF53756">
    <property type="entry name" value="UDP-Glycosyltransferase/glycogen phosphorylase"/>
    <property type="match status" value="1"/>
</dbReference>